<evidence type="ECO:0000259" key="2">
    <source>
        <dbReference type="Pfam" id="PF13859"/>
    </source>
</evidence>
<evidence type="ECO:0000256" key="1">
    <source>
        <dbReference type="SAM" id="SignalP"/>
    </source>
</evidence>
<accession>K2MVW5</accession>
<dbReference type="AlphaFoldDB" id="K2MVW5"/>
<keyword evidence="1" id="KW-0732">Signal</keyword>
<gene>
    <name evidence="3" type="ORF">MOQ_009784</name>
</gene>
<dbReference type="EMBL" id="AHKC01020476">
    <property type="protein sequence ID" value="EKF26516.1"/>
    <property type="molecule type" value="Genomic_DNA"/>
</dbReference>
<sequence>MSRRVFPAAMLLLLVVMCCTTFEAAAAWESNVKKAVDALMRIEWERLDNWKDVSVAGDKYGALRGPSLVEVQGHVFAIAEVHCKDGGDCSRASFTGIASKYLGLSGDAVPTEISTADASIFGTDLVKESSEGIHTKNGITRPTTIVLEDSVYVLLGNYSHTRPKVEGKNERGLLLVRGTLTDEGGKKKIR</sequence>
<dbReference type="SUPFAM" id="SSF50939">
    <property type="entry name" value="Sialidases"/>
    <property type="match status" value="1"/>
</dbReference>
<dbReference type="Gene3D" id="2.120.10.10">
    <property type="match status" value="1"/>
</dbReference>
<comment type="caution">
    <text evidence="3">The sequence shown here is derived from an EMBL/GenBank/DDBJ whole genome shotgun (WGS) entry which is preliminary data.</text>
</comment>
<proteinExistence type="predicted"/>
<protein>
    <submittedName>
        <fullName evidence="3">Trans-sialidase, putative</fullName>
    </submittedName>
</protein>
<dbReference type="OrthoDB" id="251120at2759"/>
<dbReference type="Pfam" id="PF13859">
    <property type="entry name" value="BNR_3"/>
    <property type="match status" value="1"/>
</dbReference>
<dbReference type="InterPro" id="IPR011040">
    <property type="entry name" value="Sialidase"/>
</dbReference>
<dbReference type="InterPro" id="IPR036278">
    <property type="entry name" value="Sialidase_sf"/>
</dbReference>
<organism evidence="3 4">
    <name type="scientific">Trypanosoma cruzi marinkellei</name>
    <dbReference type="NCBI Taxonomy" id="85056"/>
    <lineage>
        <taxon>Eukaryota</taxon>
        <taxon>Discoba</taxon>
        <taxon>Euglenozoa</taxon>
        <taxon>Kinetoplastea</taxon>
        <taxon>Metakinetoplastina</taxon>
        <taxon>Trypanosomatida</taxon>
        <taxon>Trypanosomatidae</taxon>
        <taxon>Trypanosoma</taxon>
        <taxon>Schizotrypanum</taxon>
    </lineage>
</organism>
<keyword evidence="4" id="KW-1185">Reference proteome</keyword>
<evidence type="ECO:0000313" key="3">
    <source>
        <dbReference type="EMBL" id="EKF26516.1"/>
    </source>
</evidence>
<evidence type="ECO:0000313" key="4">
    <source>
        <dbReference type="Proteomes" id="UP000007350"/>
    </source>
</evidence>
<name>K2MVW5_TRYCR</name>
<feature type="signal peptide" evidence="1">
    <location>
        <begin position="1"/>
        <end position="27"/>
    </location>
</feature>
<reference evidence="3 4" key="1">
    <citation type="journal article" date="2012" name="BMC Genomics">
        <title>Comparative genomic analysis of human infective Trypanosoma cruzi lineages with the bat-restricted subspecies T. cruzi marinkellei.</title>
        <authorList>
            <person name="Franzen O."/>
            <person name="Talavera-Lopez C."/>
            <person name="Ochaya S."/>
            <person name="Butler C.E."/>
            <person name="Messenger L.A."/>
            <person name="Lewis M.D."/>
            <person name="Llewellyn M.S."/>
            <person name="Marinkelle C.J."/>
            <person name="Tyler K.M."/>
            <person name="Miles M.A."/>
            <person name="Andersson B."/>
        </authorList>
    </citation>
    <scope>NUCLEOTIDE SEQUENCE [LARGE SCALE GENOMIC DNA]</scope>
    <source>
        <strain evidence="3 4">B7</strain>
    </source>
</reference>
<dbReference type="Proteomes" id="UP000007350">
    <property type="component" value="Unassembled WGS sequence"/>
</dbReference>
<feature type="non-terminal residue" evidence="3">
    <location>
        <position position="190"/>
    </location>
</feature>
<feature type="chain" id="PRO_5003863947" evidence="1">
    <location>
        <begin position="28"/>
        <end position="190"/>
    </location>
</feature>
<feature type="domain" description="Sialidase" evidence="2">
    <location>
        <begin position="66"/>
        <end position="184"/>
    </location>
</feature>